<comment type="caution">
    <text evidence="8">The sequence shown here is derived from an EMBL/GenBank/DDBJ whole genome shotgun (WGS) entry which is preliminary data.</text>
</comment>
<feature type="compositionally biased region" description="Low complexity" evidence="5">
    <location>
        <begin position="47"/>
        <end position="62"/>
    </location>
</feature>
<gene>
    <name evidence="8" type="ORF">GGQ98_000854</name>
</gene>
<dbReference type="PANTHER" id="PTHR10721:SF1">
    <property type="entry name" value="MITOCHONDRIAL IMPORT INNER MEMBRANE TRANSLOCASE SUBUNIT TIM44"/>
    <property type="match status" value="1"/>
</dbReference>
<dbReference type="GO" id="GO:0016020">
    <property type="term" value="C:membrane"/>
    <property type="evidence" value="ECO:0007669"/>
    <property type="project" value="UniProtKB-SubCell"/>
</dbReference>
<dbReference type="PIRSF" id="PIRSF031890">
    <property type="entry name" value="UCP031890_transporter_Tim44"/>
    <property type="match status" value="1"/>
</dbReference>
<keyword evidence="6" id="KW-0812">Transmembrane</keyword>
<feature type="transmembrane region" description="Helical" evidence="6">
    <location>
        <begin position="6"/>
        <end position="25"/>
    </location>
</feature>
<keyword evidence="9" id="KW-1185">Reference proteome</keyword>
<dbReference type="InterPro" id="IPR007379">
    <property type="entry name" value="Tim44-like_dom"/>
</dbReference>
<keyword evidence="3" id="KW-0809">Transit peptide</keyword>
<dbReference type="EMBL" id="JACHNZ010000007">
    <property type="protein sequence ID" value="MBB4631247.1"/>
    <property type="molecule type" value="Genomic_DNA"/>
</dbReference>
<dbReference type="Gene3D" id="3.10.450.240">
    <property type="match status" value="1"/>
</dbReference>
<dbReference type="Pfam" id="PF04280">
    <property type="entry name" value="Tim44"/>
    <property type="match status" value="1"/>
</dbReference>
<dbReference type="AlphaFoldDB" id="A0A7W7B1G0"/>
<feature type="region of interest" description="Disordered" evidence="5">
    <location>
        <begin position="39"/>
        <end position="62"/>
    </location>
</feature>
<evidence type="ECO:0000313" key="8">
    <source>
        <dbReference type="EMBL" id="MBB4631247.1"/>
    </source>
</evidence>
<reference evidence="8 9" key="1">
    <citation type="submission" date="2020-08" db="EMBL/GenBank/DDBJ databases">
        <title>Genomic Encyclopedia of Type Strains, Phase IV (KMG-IV): sequencing the most valuable type-strain genomes for metagenomic binning, comparative biology and taxonomic classification.</title>
        <authorList>
            <person name="Goeker M."/>
        </authorList>
    </citation>
    <scope>NUCLEOTIDE SEQUENCE [LARGE SCALE GENOMIC DNA]</scope>
    <source>
        <strain evidence="8 9">DSM 17328</strain>
    </source>
</reference>
<name>A0A7W7B1G0_9SPHN</name>
<dbReference type="InterPro" id="IPR039544">
    <property type="entry name" value="Tim44-like"/>
</dbReference>
<dbReference type="SUPFAM" id="SSF54427">
    <property type="entry name" value="NTF2-like"/>
    <property type="match status" value="1"/>
</dbReference>
<dbReference type="InterPro" id="IPR016985">
    <property type="entry name" value="UCP031890_Tim44-rel"/>
</dbReference>
<sequence>MGDSSGMIEIVVLAMLAGFIALRLVSVLGRRTGHEEPVGDVVRRAPAEQQAPPRAGSYDLPPAAPLDLPADMSPALKESLNAIAAADPMFDPLRFAEGAKAAYRMVLEAFWKGDAEALRELVSDDIADQFAEAIAAREEEGLTLDNRLVSLEKVEIVAAQLRGAMAEVTLRFDADLVAVTRDKAGNVVSGSVSDAVQSHDIWTFSRHTGAADPNWLLIDTDEDA</sequence>
<feature type="domain" description="Tim44-like" evidence="7">
    <location>
        <begin position="76"/>
        <end position="222"/>
    </location>
</feature>
<keyword evidence="6" id="KW-1133">Transmembrane helix</keyword>
<evidence type="ECO:0000256" key="6">
    <source>
        <dbReference type="SAM" id="Phobius"/>
    </source>
</evidence>
<evidence type="ECO:0000259" key="7">
    <source>
        <dbReference type="SMART" id="SM00978"/>
    </source>
</evidence>
<comment type="similarity">
    <text evidence="2">Belongs to the Tim44 family.</text>
</comment>
<dbReference type="NCBIfam" id="NF033779">
    <property type="entry name" value="Tim44_TimA_adap"/>
    <property type="match status" value="1"/>
</dbReference>
<dbReference type="Proteomes" id="UP000566324">
    <property type="component" value="Unassembled WGS sequence"/>
</dbReference>
<protein>
    <submittedName>
        <fullName evidence="8">Putative lipid-binding transport protein (Tim44 family)</fullName>
    </submittedName>
</protein>
<comment type="subcellular location">
    <subcellularLocation>
        <location evidence="1">Membrane</location>
    </subcellularLocation>
</comment>
<evidence type="ECO:0000256" key="3">
    <source>
        <dbReference type="ARBA" id="ARBA00022946"/>
    </source>
</evidence>
<proteinExistence type="inferred from homology"/>
<evidence type="ECO:0000256" key="4">
    <source>
        <dbReference type="ARBA" id="ARBA00023136"/>
    </source>
</evidence>
<dbReference type="SMART" id="SM00978">
    <property type="entry name" value="Tim44"/>
    <property type="match status" value="1"/>
</dbReference>
<keyword evidence="4 6" id="KW-0472">Membrane</keyword>
<dbReference type="PANTHER" id="PTHR10721">
    <property type="entry name" value="MITOCHONDRIAL IMPORT INNER MEMBRANE TRANSLOCASE SUBUNIT TIM44"/>
    <property type="match status" value="1"/>
</dbReference>
<organism evidence="8 9">
    <name type="scientific">Sphingosinicella soli</name>
    <dbReference type="NCBI Taxonomy" id="333708"/>
    <lineage>
        <taxon>Bacteria</taxon>
        <taxon>Pseudomonadati</taxon>
        <taxon>Pseudomonadota</taxon>
        <taxon>Alphaproteobacteria</taxon>
        <taxon>Sphingomonadales</taxon>
        <taxon>Sphingosinicellaceae</taxon>
        <taxon>Sphingosinicella</taxon>
    </lineage>
</organism>
<dbReference type="InterPro" id="IPR032710">
    <property type="entry name" value="NTF2-like_dom_sf"/>
</dbReference>
<dbReference type="GO" id="GO:0051087">
    <property type="term" value="F:protein-folding chaperone binding"/>
    <property type="evidence" value="ECO:0007669"/>
    <property type="project" value="TreeGrafter"/>
</dbReference>
<accession>A0A7W7B1G0</accession>
<dbReference type="GO" id="GO:0030150">
    <property type="term" value="P:protein import into mitochondrial matrix"/>
    <property type="evidence" value="ECO:0007669"/>
    <property type="project" value="TreeGrafter"/>
</dbReference>
<evidence type="ECO:0000256" key="1">
    <source>
        <dbReference type="ARBA" id="ARBA00004370"/>
    </source>
</evidence>
<evidence type="ECO:0000256" key="2">
    <source>
        <dbReference type="ARBA" id="ARBA00009597"/>
    </source>
</evidence>
<evidence type="ECO:0000313" key="9">
    <source>
        <dbReference type="Proteomes" id="UP000566324"/>
    </source>
</evidence>
<evidence type="ECO:0000256" key="5">
    <source>
        <dbReference type="SAM" id="MobiDB-lite"/>
    </source>
</evidence>